<evidence type="ECO:0000256" key="2">
    <source>
        <dbReference type="ARBA" id="ARBA00010339"/>
    </source>
</evidence>
<sequence length="393" mass="43320">MGNLTITDIRCRRLGWSESPTTLQASLVSPTKKYSTHGHDSRTWWGPSPLVVVEIEIDDGIIGIGSCGGFTALPAAIIEDHFAPLIIGMSAYDRELIWDKLYRSSVRFGRVGVTMAAIAGIDIALHDIVGKALGVPVYQLLGGAIRDHIPVYVSRLYAHSNIDVLQAEAAQWLGEGFTMMKQRFGYGPADGIPGMKKNEELIRAVREVVGDDVMLAADAYMGWDVPYAVEMSRRLEKYNLSWIEEPLLGGDIDGYEELCRRSGVAISHGEHLYNKSEFMEVIKRRAAAYLQPDLNRVGGFTEARKIAALAETAGIPLIPHSNEMHNIHLAASSVAIPMMEYFPDELPDTGNELFWRVFDGEIVAKDGFIDIPHKPGLGVSLNMSVINEIELRG</sequence>
<dbReference type="InterPro" id="IPR013342">
    <property type="entry name" value="Mandelate_racemase_C"/>
</dbReference>
<protein>
    <recommendedName>
        <fullName evidence="5">Mandelate racemase/muconate lactonizing enzyme C-terminal domain-containing protein</fullName>
    </recommendedName>
</protein>
<dbReference type="InterPro" id="IPR029065">
    <property type="entry name" value="Enolase_C-like"/>
</dbReference>
<evidence type="ECO:0000313" key="7">
    <source>
        <dbReference type="Proteomes" id="UP000219994"/>
    </source>
</evidence>
<dbReference type="PANTHER" id="PTHR13794:SF58">
    <property type="entry name" value="MITOCHONDRIAL ENOLASE SUPERFAMILY MEMBER 1"/>
    <property type="match status" value="1"/>
</dbReference>
<name>A0A2A6FTN0_9MICO</name>
<evidence type="ECO:0000313" key="6">
    <source>
        <dbReference type="EMBL" id="PDQ36007.1"/>
    </source>
</evidence>
<gene>
    <name evidence="6" type="ORF">B5766_02350</name>
</gene>
<dbReference type="GO" id="GO:0016836">
    <property type="term" value="F:hydro-lyase activity"/>
    <property type="evidence" value="ECO:0007669"/>
    <property type="project" value="TreeGrafter"/>
</dbReference>
<dbReference type="AlphaFoldDB" id="A0A2A6FTN0"/>
<dbReference type="SFLD" id="SFLDG00179">
    <property type="entry name" value="mandelate_racemase"/>
    <property type="match status" value="1"/>
</dbReference>
<dbReference type="Gene3D" id="3.20.20.120">
    <property type="entry name" value="Enolase-like C-terminal domain"/>
    <property type="match status" value="1"/>
</dbReference>
<evidence type="ECO:0000256" key="4">
    <source>
        <dbReference type="ARBA" id="ARBA00022842"/>
    </source>
</evidence>
<dbReference type="InterPro" id="IPR036849">
    <property type="entry name" value="Enolase-like_C_sf"/>
</dbReference>
<comment type="caution">
    <text evidence="6">The sequence shown here is derived from an EMBL/GenBank/DDBJ whole genome shotgun (WGS) entry which is preliminary data.</text>
</comment>
<organism evidence="6 7">
    <name type="scientific">Candidatus Lumbricidiphila eiseniae</name>
    <dbReference type="NCBI Taxonomy" id="1969409"/>
    <lineage>
        <taxon>Bacteria</taxon>
        <taxon>Bacillati</taxon>
        <taxon>Actinomycetota</taxon>
        <taxon>Actinomycetes</taxon>
        <taxon>Micrococcales</taxon>
        <taxon>Microbacteriaceae</taxon>
        <taxon>Candidatus Lumbricidiphila</taxon>
    </lineage>
</organism>
<evidence type="ECO:0000256" key="3">
    <source>
        <dbReference type="ARBA" id="ARBA00022723"/>
    </source>
</evidence>
<dbReference type="InterPro" id="IPR046945">
    <property type="entry name" value="RHMD-like"/>
</dbReference>
<dbReference type="InterPro" id="IPR018110">
    <property type="entry name" value="Mandel_Rmase/mucon_lact_enz_CS"/>
</dbReference>
<dbReference type="InterPro" id="IPR029017">
    <property type="entry name" value="Enolase-like_N"/>
</dbReference>
<dbReference type="FunFam" id="3.20.20.120:FF:000005">
    <property type="entry name" value="Putative L-rhamnonate dehydratase"/>
    <property type="match status" value="1"/>
</dbReference>
<dbReference type="GO" id="GO:0009063">
    <property type="term" value="P:amino acid catabolic process"/>
    <property type="evidence" value="ECO:0007669"/>
    <property type="project" value="InterPro"/>
</dbReference>
<keyword evidence="3" id="KW-0479">Metal-binding</keyword>
<dbReference type="Gene3D" id="3.30.390.10">
    <property type="entry name" value="Enolase-like, N-terminal domain"/>
    <property type="match status" value="1"/>
</dbReference>
<evidence type="ECO:0000259" key="5">
    <source>
        <dbReference type="SMART" id="SM00922"/>
    </source>
</evidence>
<dbReference type="SMART" id="SM00922">
    <property type="entry name" value="MR_MLE"/>
    <property type="match status" value="1"/>
</dbReference>
<dbReference type="SUPFAM" id="SSF54826">
    <property type="entry name" value="Enolase N-terminal domain-like"/>
    <property type="match status" value="1"/>
</dbReference>
<dbReference type="SFLD" id="SFLDS00001">
    <property type="entry name" value="Enolase"/>
    <property type="match status" value="1"/>
</dbReference>
<dbReference type="GO" id="GO:0000287">
    <property type="term" value="F:magnesium ion binding"/>
    <property type="evidence" value="ECO:0007669"/>
    <property type="project" value="TreeGrafter"/>
</dbReference>
<evidence type="ECO:0000256" key="1">
    <source>
        <dbReference type="ARBA" id="ARBA00001946"/>
    </source>
</evidence>
<comment type="cofactor">
    <cofactor evidence="1">
        <name>Mg(2+)</name>
        <dbReference type="ChEBI" id="CHEBI:18420"/>
    </cofactor>
</comment>
<comment type="similarity">
    <text evidence="2">Belongs to the mandelate racemase/muconate lactonizing enzyme family. GalD subfamily.</text>
</comment>
<dbReference type="Pfam" id="PF13378">
    <property type="entry name" value="MR_MLE_C"/>
    <property type="match status" value="1"/>
</dbReference>
<dbReference type="InterPro" id="IPR013341">
    <property type="entry name" value="Mandelate_racemase_N_dom"/>
</dbReference>
<feature type="domain" description="Mandelate racemase/muconate lactonizing enzyme C-terminal" evidence="5">
    <location>
        <begin position="162"/>
        <end position="265"/>
    </location>
</feature>
<dbReference type="Proteomes" id="UP000219994">
    <property type="component" value="Unassembled WGS sequence"/>
</dbReference>
<proteinExistence type="inferred from homology"/>
<keyword evidence="4" id="KW-0460">Magnesium</keyword>
<accession>A0A2A6FTN0</accession>
<dbReference type="PROSITE" id="PS00908">
    <property type="entry name" value="MR_MLE_1"/>
    <property type="match status" value="1"/>
</dbReference>
<dbReference type="EMBL" id="NAEP01000023">
    <property type="protein sequence ID" value="PDQ36007.1"/>
    <property type="molecule type" value="Genomic_DNA"/>
</dbReference>
<dbReference type="Pfam" id="PF02746">
    <property type="entry name" value="MR_MLE_N"/>
    <property type="match status" value="1"/>
</dbReference>
<dbReference type="GO" id="GO:0016052">
    <property type="term" value="P:carbohydrate catabolic process"/>
    <property type="evidence" value="ECO:0007669"/>
    <property type="project" value="TreeGrafter"/>
</dbReference>
<dbReference type="SUPFAM" id="SSF51604">
    <property type="entry name" value="Enolase C-terminal domain-like"/>
    <property type="match status" value="1"/>
</dbReference>
<dbReference type="PANTHER" id="PTHR13794">
    <property type="entry name" value="ENOLASE SUPERFAMILY, MANDELATE RACEMASE"/>
    <property type="match status" value="1"/>
</dbReference>
<reference evidence="7" key="1">
    <citation type="submission" date="2017-03" db="EMBL/GenBank/DDBJ databases">
        <authorList>
            <person name="Lund M.B."/>
        </authorList>
    </citation>
    <scope>NUCLEOTIDE SEQUENCE [LARGE SCALE GENOMIC DNA]</scope>
</reference>